<name>A0A515DDW8_9BURK</name>
<dbReference type="PANTHER" id="PTHR30483:SF6">
    <property type="entry name" value="PERIPLASMIC BINDING PROTEIN OF ABC TRANSPORTER FOR NATURAL AMINO ACIDS"/>
    <property type="match status" value="1"/>
</dbReference>
<proteinExistence type="inferred from homology"/>
<comment type="similarity">
    <text evidence="1">Belongs to the leucine-binding protein family.</text>
</comment>
<organism evidence="5 6">
    <name type="scientific">Rhodoferax sediminis</name>
    <dbReference type="NCBI Taxonomy" id="2509614"/>
    <lineage>
        <taxon>Bacteria</taxon>
        <taxon>Pseudomonadati</taxon>
        <taxon>Pseudomonadota</taxon>
        <taxon>Betaproteobacteria</taxon>
        <taxon>Burkholderiales</taxon>
        <taxon>Comamonadaceae</taxon>
        <taxon>Rhodoferax</taxon>
    </lineage>
</organism>
<dbReference type="SUPFAM" id="SSF53822">
    <property type="entry name" value="Periplasmic binding protein-like I"/>
    <property type="match status" value="1"/>
</dbReference>
<dbReference type="Gene3D" id="3.40.50.2300">
    <property type="match status" value="2"/>
</dbReference>
<evidence type="ECO:0000313" key="5">
    <source>
        <dbReference type="EMBL" id="QDL38618.1"/>
    </source>
</evidence>
<dbReference type="EMBL" id="CP035503">
    <property type="protein sequence ID" value="QDL38618.1"/>
    <property type="molecule type" value="Genomic_DNA"/>
</dbReference>
<dbReference type="Pfam" id="PF13458">
    <property type="entry name" value="Peripla_BP_6"/>
    <property type="match status" value="1"/>
</dbReference>
<keyword evidence="6" id="KW-1185">Reference proteome</keyword>
<sequence length="401" mass="42723">MKKAFAASTCALFASLAVCGASAQNVKPFRIGVLNDQSSVYSTIGGKGAQLAVEMAVADFGGKVLGRPIEVLSADHQNKVDVATGIAREWMESKDVQAIFDLQNSAVALAVIPLVQKANRIAIVSGGASSEITGKACTPVSFHWTYDTYSLSRVLPRALIASGKKNWYLIDSDYAAGAALERDVAGAVEQFGGKVVGKVKVPLGATNFASTMLAAQGSKADVIMLGGAGADLINQVKQAREFGISEQQVLATPYANIIDVHALGLAAAQGLYVSEPFYWDLNDETRAWSKRFIAKMGVPATSFQAGNYSAALHYLKAVAAAGTSDGLKVADAMRRMPINDMMTKNGQIRADGRVVRDLYLFQVKSPAKSKYKFDYYETRATVAGADAFRPLAESECPLVKR</sequence>
<dbReference type="RefSeq" id="WP_142820058.1">
    <property type="nucleotide sequence ID" value="NZ_CP035503.1"/>
</dbReference>
<dbReference type="InterPro" id="IPR028082">
    <property type="entry name" value="Peripla_BP_I"/>
</dbReference>
<gene>
    <name evidence="5" type="ORF">EUB48_15970</name>
</gene>
<evidence type="ECO:0000256" key="3">
    <source>
        <dbReference type="SAM" id="SignalP"/>
    </source>
</evidence>
<reference evidence="5 6" key="1">
    <citation type="submission" date="2019-01" db="EMBL/GenBank/DDBJ databases">
        <title>Genomic insights into a novel species Rhodoferax sp.</title>
        <authorList>
            <person name="Jin L."/>
        </authorList>
    </citation>
    <scope>NUCLEOTIDE SEQUENCE [LARGE SCALE GENOMIC DNA]</scope>
    <source>
        <strain evidence="5 6">CHu59-6-5</strain>
    </source>
</reference>
<dbReference type="OrthoDB" id="8887944at2"/>
<feature type="signal peptide" evidence="3">
    <location>
        <begin position="1"/>
        <end position="23"/>
    </location>
</feature>
<evidence type="ECO:0000256" key="1">
    <source>
        <dbReference type="ARBA" id="ARBA00010062"/>
    </source>
</evidence>
<evidence type="ECO:0000256" key="2">
    <source>
        <dbReference type="ARBA" id="ARBA00022729"/>
    </source>
</evidence>
<dbReference type="InterPro" id="IPR051010">
    <property type="entry name" value="BCAA_transport"/>
</dbReference>
<dbReference type="PANTHER" id="PTHR30483">
    <property type="entry name" value="LEUCINE-SPECIFIC-BINDING PROTEIN"/>
    <property type="match status" value="1"/>
</dbReference>
<keyword evidence="2 3" id="KW-0732">Signal</keyword>
<dbReference type="AlphaFoldDB" id="A0A515DDW8"/>
<dbReference type="Proteomes" id="UP000316798">
    <property type="component" value="Chromosome"/>
</dbReference>
<evidence type="ECO:0000259" key="4">
    <source>
        <dbReference type="Pfam" id="PF13458"/>
    </source>
</evidence>
<evidence type="ECO:0000313" key="6">
    <source>
        <dbReference type="Proteomes" id="UP000316798"/>
    </source>
</evidence>
<feature type="domain" description="Leucine-binding protein" evidence="4">
    <location>
        <begin position="29"/>
        <end position="365"/>
    </location>
</feature>
<feature type="chain" id="PRO_5021958589" evidence="3">
    <location>
        <begin position="24"/>
        <end position="401"/>
    </location>
</feature>
<accession>A0A515DDW8</accession>
<dbReference type="InterPro" id="IPR028081">
    <property type="entry name" value="Leu-bd"/>
</dbReference>
<protein>
    <submittedName>
        <fullName evidence="5">ABC transporter substrate-binding protein</fullName>
    </submittedName>
</protein>
<dbReference type="KEGG" id="rhf:EUB48_15970"/>
<dbReference type="CDD" id="cd06327">
    <property type="entry name" value="PBP1_SBP-like"/>
    <property type="match status" value="1"/>
</dbReference>